<evidence type="ECO:0000313" key="1">
    <source>
        <dbReference type="EMBL" id="KAK1574579.1"/>
    </source>
</evidence>
<sequence>MSCCALQLVIRFHVAILLLQILLTRLGRAASLPVPLRPRTWAQEHPCLSSSPLFPLWARWARSEPIKIEITIRHRRRGED</sequence>
<dbReference type="GeneID" id="85437000"/>
<keyword evidence="2" id="KW-1185">Reference proteome</keyword>
<organism evidence="1 2">
    <name type="scientific">Colletotrichum navitas</name>
    <dbReference type="NCBI Taxonomy" id="681940"/>
    <lineage>
        <taxon>Eukaryota</taxon>
        <taxon>Fungi</taxon>
        <taxon>Dikarya</taxon>
        <taxon>Ascomycota</taxon>
        <taxon>Pezizomycotina</taxon>
        <taxon>Sordariomycetes</taxon>
        <taxon>Hypocreomycetidae</taxon>
        <taxon>Glomerellales</taxon>
        <taxon>Glomerellaceae</taxon>
        <taxon>Colletotrichum</taxon>
        <taxon>Colletotrichum graminicola species complex</taxon>
    </lineage>
</organism>
<protein>
    <submittedName>
        <fullName evidence="1">Uncharacterized protein</fullName>
    </submittedName>
</protein>
<proteinExistence type="predicted"/>
<comment type="caution">
    <text evidence="1">The sequence shown here is derived from an EMBL/GenBank/DDBJ whole genome shotgun (WGS) entry which is preliminary data.</text>
</comment>
<reference evidence="1" key="1">
    <citation type="submission" date="2021-06" db="EMBL/GenBank/DDBJ databases">
        <title>Comparative genomics, transcriptomics and evolutionary studies reveal genomic signatures of adaptation to plant cell wall in hemibiotrophic fungi.</title>
        <authorList>
            <consortium name="DOE Joint Genome Institute"/>
            <person name="Baroncelli R."/>
            <person name="Diaz J.F."/>
            <person name="Benocci T."/>
            <person name="Peng M."/>
            <person name="Battaglia E."/>
            <person name="Haridas S."/>
            <person name="Andreopoulos W."/>
            <person name="Labutti K."/>
            <person name="Pangilinan J."/>
            <person name="Floch G.L."/>
            <person name="Makela M.R."/>
            <person name="Henrissat B."/>
            <person name="Grigoriev I.V."/>
            <person name="Crouch J.A."/>
            <person name="De Vries R.P."/>
            <person name="Sukno S.A."/>
            <person name="Thon M.R."/>
        </authorList>
    </citation>
    <scope>NUCLEOTIDE SEQUENCE</scope>
    <source>
        <strain evidence="1">CBS 125086</strain>
    </source>
</reference>
<dbReference type="RefSeq" id="XP_060410077.1">
    <property type="nucleotide sequence ID" value="XM_060552760.1"/>
</dbReference>
<dbReference type="Proteomes" id="UP001230504">
    <property type="component" value="Unassembled WGS sequence"/>
</dbReference>
<gene>
    <name evidence="1" type="ORF">LY79DRAFT_363266</name>
</gene>
<name>A0AAD8PRY1_9PEZI</name>
<dbReference type="EMBL" id="JAHLJV010000073">
    <property type="protein sequence ID" value="KAK1574579.1"/>
    <property type="molecule type" value="Genomic_DNA"/>
</dbReference>
<evidence type="ECO:0000313" key="2">
    <source>
        <dbReference type="Proteomes" id="UP001230504"/>
    </source>
</evidence>
<dbReference type="AlphaFoldDB" id="A0AAD8PRY1"/>
<accession>A0AAD8PRY1</accession>